<protein>
    <submittedName>
        <fullName evidence="1">Sulfide-quinone reductase</fullName>
    </submittedName>
</protein>
<organism evidence="1">
    <name type="scientific">uncultured microorganism</name>
    <dbReference type="NCBI Taxonomy" id="358574"/>
    <lineage>
        <taxon>unclassified sequences</taxon>
        <taxon>environmental samples</taxon>
    </lineage>
</organism>
<feature type="non-terminal residue" evidence="1">
    <location>
        <position position="223"/>
    </location>
</feature>
<dbReference type="Gene3D" id="3.50.50.60">
    <property type="entry name" value="FAD/NAD(P)-binding domain"/>
    <property type="match status" value="1"/>
</dbReference>
<reference evidence="1" key="1">
    <citation type="submission" date="2011-04" db="EMBL/GenBank/DDBJ databases">
        <title>Taxonomic and functional metagenomic profiling of the microbial community in the anoxic sediment of a brackish shallow lake (Laguna de Carrizo Central Spain).</title>
        <authorList>
            <consortium name="CONSOLIDER consortium CSD2007-00005"/>
            <person name="Guazzaroni M.-E."/>
            <person name="Richter M."/>
            <person name="Garcia-Salamanca A."/>
            <person name="Yarza P."/>
            <person name="Ferrer M."/>
        </authorList>
    </citation>
    <scope>NUCLEOTIDE SEQUENCE</scope>
</reference>
<accession>F8UHW6</accession>
<proteinExistence type="predicted"/>
<dbReference type="AlphaFoldDB" id="F8UHW6"/>
<dbReference type="EMBL" id="JF805257">
    <property type="protein sequence ID" value="AEI30623.1"/>
    <property type="molecule type" value="Genomic_DNA"/>
</dbReference>
<evidence type="ECO:0000313" key="1">
    <source>
        <dbReference type="EMBL" id="AEI30623.1"/>
    </source>
</evidence>
<sequence>MLSALFSPVGRACLTAGLALLAWPGRAAEGPVAEPPGPVVTPAVETAAGTGEKGDPVVMDPIDVQARPEDEDFDFTGMGSYEQQVREAPFSNDLIAADALEDDPAAMEIALELGLIATPSAVDLATGDSRLGLRGFPTPLLSNGFVRMGGIAVGFAGNPNEPSAVRGGPMFEFLFGIDAQLRKEGRRERFELVFFNPSTEPGNRLGPKAVKYLLAEMARRGIR</sequence>
<name>F8UHW6_9ZZZZ</name>
<dbReference type="InterPro" id="IPR036188">
    <property type="entry name" value="FAD/NAD-bd_sf"/>
</dbReference>
<gene>
    <name evidence="1" type="ORF">LDC_03402</name>
</gene>